<feature type="domain" description="Putative type VI secretion system Rhs element associated Vgr" evidence="4">
    <location>
        <begin position="504"/>
        <end position="605"/>
    </location>
</feature>
<dbReference type="InterPro" id="IPR006531">
    <property type="entry name" value="Gp5/Vgr_OB"/>
</dbReference>
<dbReference type="InterPro" id="IPR018769">
    <property type="entry name" value="VgrG2_DUF2345"/>
</dbReference>
<dbReference type="RefSeq" id="WP_177057942.1">
    <property type="nucleotide sequence ID" value="NZ_JACAPS010000015.1"/>
</dbReference>
<dbReference type="Pfam" id="PF13296">
    <property type="entry name" value="T6SS_Vgr"/>
    <property type="match status" value="1"/>
</dbReference>
<evidence type="ECO:0000259" key="2">
    <source>
        <dbReference type="Pfam" id="PF04717"/>
    </source>
</evidence>
<evidence type="ECO:0000256" key="1">
    <source>
        <dbReference type="ARBA" id="ARBA00005558"/>
    </source>
</evidence>
<gene>
    <name evidence="5" type="primary">vgrG</name>
    <name evidence="5" type="ORF">HX876_29890</name>
</gene>
<reference evidence="5 6" key="1">
    <citation type="submission" date="2020-04" db="EMBL/GenBank/DDBJ databases">
        <title>Molecular characterization of pseudomonads from Agaricus bisporus reveal novel blotch 2 pathogens in Western Europe.</title>
        <authorList>
            <person name="Taparia T."/>
            <person name="Krijger M."/>
            <person name="Haynes E."/>
            <person name="Elpinstone J.G."/>
            <person name="Noble R."/>
            <person name="Van Der Wolf J."/>
        </authorList>
    </citation>
    <scope>NUCLEOTIDE SEQUENCE [LARGE SCALE GENOMIC DNA]</scope>
    <source>
        <strain evidence="5 6">IPO3737</strain>
    </source>
</reference>
<name>A0A7Y7YHR2_9PSED</name>
<proteinExistence type="inferred from homology"/>
<dbReference type="Pfam" id="PF05954">
    <property type="entry name" value="Phage_GPD"/>
    <property type="match status" value="1"/>
</dbReference>
<organism evidence="5 6">
    <name type="scientific">Pseudomonas gingeri</name>
    <dbReference type="NCBI Taxonomy" id="117681"/>
    <lineage>
        <taxon>Bacteria</taxon>
        <taxon>Pseudomonadati</taxon>
        <taxon>Pseudomonadota</taxon>
        <taxon>Gammaproteobacteria</taxon>
        <taxon>Pseudomonadales</taxon>
        <taxon>Pseudomonadaceae</taxon>
        <taxon>Pseudomonas</taxon>
    </lineage>
</organism>
<feature type="domain" description="DUF2345" evidence="3">
    <location>
        <begin position="624"/>
        <end position="768"/>
    </location>
</feature>
<comment type="caution">
    <text evidence="5">The sequence shown here is derived from an EMBL/GenBank/DDBJ whole genome shotgun (WGS) entry which is preliminary data.</text>
</comment>
<sequence length="961" mass="107565">MLKELRTVFFDHTRHKLWVRDIDAGLDVLAFTGEEGLSQPFKYSVEFTSTQQDLAAEQLLGQEGHFSLHPLPLKRPRLSYDMITPLPVPPLRTVYGVITGFKRLSGSNDEARYEVTLQPRLALLERGKQWRLYQHQSVPEIVEKVLRSRHEFRAHDFLFTLARDYPRRPQVMQCDESDLAFISRLLAEVGIWYRFSHDDRLRSDVVEFHDDQRHYTWPRIELPCLPPSGLNSGDEDAVWKLQTQHQVVEQHINFRAYQHRDAGAWLDGEVDQSRGAKTTYGEAYHYAEPYSVIGDRYAQDEDLKSESGYFYARLRHERYLNEQTLLSGISSNATLAPGQVLKITGGAPQAFAPGAVITRLTLAAARDRSLEVSFQAMPYAETICFRPPLQDKPKIAGTLPARVSNPQKNDRYAEIDLEGRYRVRFLFDRDAWPIGEESCWLRLARPYAGDTHGLHLPLIAGTEVAVAFEQGDPDRPYIAHALHDSQHPDHVTLGRRDHSRNVLRTPANNKLRMEDLRGQEHIKLSTEQSGKSQLNLGHLVDAGKKKRGEGFELRSDGWGAIRGGKGVFISADAQPKARGQQLDMGAAIEQLESALSLARSLASAARNAQATPNDTASQERLVQALKGLNQPGLLLHAPAGIGLVSPEAVGLSSGGASVGIVAAQNTDISAGRDITVTAEEAVSVLAQKADLHLKAVQGKVELHAQNDRLHALAKTDLKIESTEGRVEITAPQELVLHCGGAYIRLKDGEIEVGAPGNLYLKCAHVQKLGRTRLDTPKTPRPAGYSGRYILKNDTQAPMPFTRYRATTQQGEVFKGVTDKDGRTLNIHTLLPGNVNVEFPDNTSESGPGHWVTIDHDYHVLKNTALLAINRLVSMGDEGRLFGAEGKDYANTKRDKIQEWRPLPEDVDENFKEQSAVYIYGETRRVIQTFLEGDDSWAADGRSWHWQPVISDREYEKEADKK</sequence>
<dbReference type="AlphaFoldDB" id="A0A7Y7YHR2"/>
<evidence type="ECO:0000259" key="3">
    <source>
        <dbReference type="Pfam" id="PF10106"/>
    </source>
</evidence>
<dbReference type="InterPro" id="IPR017847">
    <property type="entry name" value="T6SS_RhsGE_Vgr_subset"/>
</dbReference>
<dbReference type="SUPFAM" id="SSF69255">
    <property type="entry name" value="gp5 N-terminal domain-like"/>
    <property type="match status" value="1"/>
</dbReference>
<dbReference type="Proteomes" id="UP000520592">
    <property type="component" value="Unassembled WGS sequence"/>
</dbReference>
<dbReference type="Gene3D" id="2.30.110.50">
    <property type="match status" value="2"/>
</dbReference>
<dbReference type="InterPro" id="IPR037026">
    <property type="entry name" value="Vgr_OB-fold_dom_sf"/>
</dbReference>
<evidence type="ECO:0000259" key="4">
    <source>
        <dbReference type="Pfam" id="PF13296"/>
    </source>
</evidence>
<dbReference type="InterPro" id="IPR006533">
    <property type="entry name" value="T6SS_Vgr_RhsGE"/>
</dbReference>
<dbReference type="Pfam" id="PF04717">
    <property type="entry name" value="Phage_base_V"/>
    <property type="match status" value="1"/>
</dbReference>
<dbReference type="Gene3D" id="4.10.180.10">
    <property type="match status" value="1"/>
</dbReference>
<comment type="similarity">
    <text evidence="1">Belongs to the VgrG protein family.</text>
</comment>
<accession>A0A7Y7YHR2</accession>
<dbReference type="SUPFAM" id="SSF69279">
    <property type="entry name" value="Phage tail proteins"/>
    <property type="match status" value="2"/>
</dbReference>
<evidence type="ECO:0000313" key="6">
    <source>
        <dbReference type="Proteomes" id="UP000520592"/>
    </source>
</evidence>
<dbReference type="NCBIfam" id="TIGR03361">
    <property type="entry name" value="VI_Rhs_Vgr"/>
    <property type="match status" value="1"/>
</dbReference>
<dbReference type="NCBIfam" id="TIGR01646">
    <property type="entry name" value="vgr_GE"/>
    <property type="match status" value="1"/>
</dbReference>
<dbReference type="InterPro" id="IPR028244">
    <property type="entry name" value="T6SS_Rhs_Vgr_dom"/>
</dbReference>
<dbReference type="Gene3D" id="3.55.50.10">
    <property type="entry name" value="Baseplate protein-like domains"/>
    <property type="match status" value="1"/>
</dbReference>
<dbReference type="Gene3D" id="2.40.50.230">
    <property type="entry name" value="Gp5 N-terminal domain"/>
    <property type="match status" value="1"/>
</dbReference>
<protein>
    <submittedName>
        <fullName evidence="5">Type VI secretion system tip protein VgrG</fullName>
    </submittedName>
</protein>
<feature type="domain" description="Gp5/Type VI secretion system Vgr protein OB-fold" evidence="2">
    <location>
        <begin position="419"/>
        <end position="482"/>
    </location>
</feature>
<dbReference type="EMBL" id="JACAQD010000043">
    <property type="protein sequence ID" value="NWC36582.1"/>
    <property type="molecule type" value="Genomic_DNA"/>
</dbReference>
<evidence type="ECO:0000313" key="5">
    <source>
        <dbReference type="EMBL" id="NWC36582.1"/>
    </source>
</evidence>
<dbReference type="Pfam" id="PF10106">
    <property type="entry name" value="DUF2345"/>
    <property type="match status" value="1"/>
</dbReference>